<dbReference type="GO" id="GO:0045820">
    <property type="term" value="P:negative regulation of glycolytic process"/>
    <property type="evidence" value="ECO:0007669"/>
    <property type="project" value="TreeGrafter"/>
</dbReference>
<dbReference type="EMBL" id="KN837286">
    <property type="protein sequence ID" value="KIJ29298.1"/>
    <property type="molecule type" value="Genomic_DNA"/>
</dbReference>
<evidence type="ECO:0000313" key="3">
    <source>
        <dbReference type="EMBL" id="KIJ29298.1"/>
    </source>
</evidence>
<dbReference type="GO" id="GO:0005829">
    <property type="term" value="C:cytosol"/>
    <property type="evidence" value="ECO:0007669"/>
    <property type="project" value="TreeGrafter"/>
</dbReference>
<dbReference type="HOGENOM" id="CLU_853030_0_0_1"/>
<feature type="compositionally biased region" description="Acidic residues" evidence="2">
    <location>
        <begin position="38"/>
        <end position="54"/>
    </location>
</feature>
<dbReference type="InterPro" id="IPR051695">
    <property type="entry name" value="Phosphoglycerate_Mutase"/>
</dbReference>
<keyword evidence="4" id="KW-1185">Reference proteome</keyword>
<evidence type="ECO:0000256" key="2">
    <source>
        <dbReference type="SAM" id="MobiDB-lite"/>
    </source>
</evidence>
<dbReference type="Proteomes" id="UP000054279">
    <property type="component" value="Unassembled WGS sequence"/>
</dbReference>
<sequence>MQAPQYMKDGVTPTPSDFTDEETNVLNTTPTPKGEAVPESEDDSDVTDEGENDDSAPLKVPPGNKYVVFSFIRHGESRENATGAAPKENDILTDEGHQQAENLAIQWANLRIDALYSSDLNRARDTASKISKYNRCNPGLTLTKALKEKNHGHLYTSLKEQGRFAEAKKARRGGYKGAVPRHYRPEGGESYDDVLDRGLAILFRLAKRHGVYLPSVPKELDAEYQPTGELFELPENVPHVVLVSHNIFLSQLYKALSTWNEDRKPILPNSKYDNTGWTRHLIRLGNLRSDHANGPLDREFHFDIEIKHLRWIELADNASKRNGGVK</sequence>
<dbReference type="CDD" id="cd07067">
    <property type="entry name" value="HP_PGM_like"/>
    <property type="match status" value="1"/>
</dbReference>
<keyword evidence="1" id="KW-0378">Hydrolase</keyword>
<dbReference type="GO" id="GO:0043456">
    <property type="term" value="P:regulation of pentose-phosphate shunt"/>
    <property type="evidence" value="ECO:0007669"/>
    <property type="project" value="TreeGrafter"/>
</dbReference>
<dbReference type="PANTHER" id="PTHR46517">
    <property type="entry name" value="FRUCTOSE-2,6-BISPHOSPHATASE TIGAR"/>
    <property type="match status" value="1"/>
</dbReference>
<organism evidence="3 4">
    <name type="scientific">Sphaerobolus stellatus (strain SS14)</name>
    <dbReference type="NCBI Taxonomy" id="990650"/>
    <lineage>
        <taxon>Eukaryota</taxon>
        <taxon>Fungi</taxon>
        <taxon>Dikarya</taxon>
        <taxon>Basidiomycota</taxon>
        <taxon>Agaricomycotina</taxon>
        <taxon>Agaricomycetes</taxon>
        <taxon>Phallomycetidae</taxon>
        <taxon>Geastrales</taxon>
        <taxon>Sphaerobolaceae</taxon>
        <taxon>Sphaerobolus</taxon>
    </lineage>
</organism>
<gene>
    <name evidence="3" type="ORF">M422DRAFT_71251</name>
</gene>
<accession>A0A0C9TID4</accession>
<dbReference type="InterPro" id="IPR029033">
    <property type="entry name" value="His_PPase_superfam"/>
</dbReference>
<feature type="region of interest" description="Disordered" evidence="2">
    <location>
        <begin position="1"/>
        <end position="61"/>
    </location>
</feature>
<dbReference type="AlphaFoldDB" id="A0A0C9TID4"/>
<dbReference type="Pfam" id="PF00300">
    <property type="entry name" value="His_Phos_1"/>
    <property type="match status" value="1"/>
</dbReference>
<dbReference type="SUPFAM" id="SSF53254">
    <property type="entry name" value="Phosphoglycerate mutase-like"/>
    <property type="match status" value="1"/>
</dbReference>
<dbReference type="PANTHER" id="PTHR46517:SF1">
    <property type="entry name" value="FRUCTOSE-2,6-BISPHOSPHATASE TIGAR"/>
    <property type="match status" value="1"/>
</dbReference>
<name>A0A0C9TID4_SPHS4</name>
<evidence type="ECO:0000313" key="4">
    <source>
        <dbReference type="Proteomes" id="UP000054279"/>
    </source>
</evidence>
<dbReference type="InterPro" id="IPR013078">
    <property type="entry name" value="His_Pase_superF_clade-1"/>
</dbReference>
<evidence type="ECO:0000256" key="1">
    <source>
        <dbReference type="ARBA" id="ARBA00022801"/>
    </source>
</evidence>
<protein>
    <submittedName>
        <fullName evidence="3">Unplaced genomic scaffold SPHSTscaffold_211, whole genome shotgun sequence</fullName>
    </submittedName>
</protein>
<dbReference type="GO" id="GO:0004331">
    <property type="term" value="F:fructose-2,6-bisphosphate 2-phosphatase activity"/>
    <property type="evidence" value="ECO:0007669"/>
    <property type="project" value="TreeGrafter"/>
</dbReference>
<reference evidence="3 4" key="1">
    <citation type="submission" date="2014-06" db="EMBL/GenBank/DDBJ databases">
        <title>Evolutionary Origins and Diversification of the Mycorrhizal Mutualists.</title>
        <authorList>
            <consortium name="DOE Joint Genome Institute"/>
            <consortium name="Mycorrhizal Genomics Consortium"/>
            <person name="Kohler A."/>
            <person name="Kuo A."/>
            <person name="Nagy L.G."/>
            <person name="Floudas D."/>
            <person name="Copeland A."/>
            <person name="Barry K.W."/>
            <person name="Cichocki N."/>
            <person name="Veneault-Fourrey C."/>
            <person name="LaButti K."/>
            <person name="Lindquist E.A."/>
            <person name="Lipzen A."/>
            <person name="Lundell T."/>
            <person name="Morin E."/>
            <person name="Murat C."/>
            <person name="Riley R."/>
            <person name="Ohm R."/>
            <person name="Sun H."/>
            <person name="Tunlid A."/>
            <person name="Henrissat B."/>
            <person name="Grigoriev I.V."/>
            <person name="Hibbett D.S."/>
            <person name="Martin F."/>
        </authorList>
    </citation>
    <scope>NUCLEOTIDE SEQUENCE [LARGE SCALE GENOMIC DNA]</scope>
    <source>
        <strain evidence="3 4">SS14</strain>
    </source>
</reference>
<proteinExistence type="predicted"/>
<dbReference type="OrthoDB" id="354304at2759"/>
<dbReference type="Gene3D" id="3.40.50.1240">
    <property type="entry name" value="Phosphoglycerate mutase-like"/>
    <property type="match status" value="1"/>
</dbReference>
<dbReference type="SMART" id="SM00855">
    <property type="entry name" value="PGAM"/>
    <property type="match status" value="1"/>
</dbReference>